<dbReference type="EMBL" id="PNHE01000011">
    <property type="protein sequence ID" value="PMC58541.1"/>
    <property type="molecule type" value="Genomic_DNA"/>
</dbReference>
<dbReference type="Proteomes" id="UP000235682">
    <property type="component" value="Unassembled WGS sequence"/>
</dbReference>
<dbReference type="Pfam" id="PF00528">
    <property type="entry name" value="BPD_transp_1"/>
    <property type="match status" value="1"/>
</dbReference>
<dbReference type="AlphaFoldDB" id="A0A2N6SNA3"/>
<gene>
    <name evidence="7" type="ORF">CJ205_03730</name>
</gene>
<evidence type="ECO:0000256" key="3">
    <source>
        <dbReference type="ARBA" id="ARBA00022989"/>
    </source>
</evidence>
<evidence type="ECO:0000256" key="4">
    <source>
        <dbReference type="ARBA" id="ARBA00023136"/>
    </source>
</evidence>
<evidence type="ECO:0000259" key="6">
    <source>
        <dbReference type="Pfam" id="PF00528"/>
    </source>
</evidence>
<dbReference type="InterPro" id="IPR000515">
    <property type="entry name" value="MetI-like"/>
</dbReference>
<keyword evidence="8" id="KW-1185">Reference proteome</keyword>
<evidence type="ECO:0000313" key="7">
    <source>
        <dbReference type="EMBL" id="PMC58541.1"/>
    </source>
</evidence>
<sequence length="82" mass="9483">MFKVILPSIFNMIRISLGTSFSVLFFMENYGTRLGMGFYIMDAWMRMDYPSMYAAILLVSLAGLLSFVLVDQLDHFVIPWQT</sequence>
<protein>
    <recommendedName>
        <fullName evidence="6">ABC transmembrane type-1 domain-containing protein</fullName>
    </recommendedName>
</protein>
<evidence type="ECO:0000256" key="1">
    <source>
        <dbReference type="ARBA" id="ARBA00004141"/>
    </source>
</evidence>
<feature type="domain" description="ABC transmembrane type-1" evidence="6">
    <location>
        <begin position="2"/>
        <end position="75"/>
    </location>
</feature>
<accession>A0A2N6SNA3</accession>
<evidence type="ECO:0000313" key="8">
    <source>
        <dbReference type="Proteomes" id="UP000235682"/>
    </source>
</evidence>
<comment type="subcellular location">
    <subcellularLocation>
        <location evidence="1">Membrane</location>
        <topology evidence="1">Multi-pass membrane protein</topology>
    </subcellularLocation>
</comment>
<dbReference type="STRING" id="84521.SAMN04487994_10382"/>
<dbReference type="GO" id="GO:0016020">
    <property type="term" value="C:membrane"/>
    <property type="evidence" value="ECO:0007669"/>
    <property type="project" value="UniProtKB-SubCell"/>
</dbReference>
<name>A0A2N6SNA3_9LACT</name>
<comment type="caution">
    <text evidence="7">The sequence shown here is derived from an EMBL/GenBank/DDBJ whole genome shotgun (WGS) entry which is preliminary data.</text>
</comment>
<organism evidence="7 8">
    <name type="scientific">Dolosicoccus paucivorans</name>
    <dbReference type="NCBI Taxonomy" id="84521"/>
    <lineage>
        <taxon>Bacteria</taxon>
        <taxon>Bacillati</taxon>
        <taxon>Bacillota</taxon>
        <taxon>Bacilli</taxon>
        <taxon>Lactobacillales</taxon>
        <taxon>Aerococcaceae</taxon>
        <taxon>Dolosicoccus</taxon>
    </lineage>
</organism>
<reference evidence="7 8" key="1">
    <citation type="submission" date="2017-09" db="EMBL/GenBank/DDBJ databases">
        <title>Bacterial strain isolated from the female urinary microbiota.</title>
        <authorList>
            <person name="Thomas-White K."/>
            <person name="Kumar N."/>
            <person name="Forster S."/>
            <person name="Putonti C."/>
            <person name="Lawley T."/>
            <person name="Wolfe A.J."/>
        </authorList>
    </citation>
    <scope>NUCLEOTIDE SEQUENCE [LARGE SCALE GENOMIC DNA]</scope>
    <source>
        <strain evidence="7 8">UMB0852</strain>
    </source>
</reference>
<keyword evidence="3 5" id="KW-1133">Transmembrane helix</keyword>
<proteinExistence type="predicted"/>
<feature type="transmembrane region" description="Helical" evidence="5">
    <location>
        <begin position="52"/>
        <end position="70"/>
    </location>
</feature>
<evidence type="ECO:0000256" key="5">
    <source>
        <dbReference type="SAM" id="Phobius"/>
    </source>
</evidence>
<keyword evidence="4 5" id="KW-0472">Membrane</keyword>
<evidence type="ECO:0000256" key="2">
    <source>
        <dbReference type="ARBA" id="ARBA00022692"/>
    </source>
</evidence>
<feature type="transmembrane region" description="Helical" evidence="5">
    <location>
        <begin position="12"/>
        <end position="31"/>
    </location>
</feature>
<dbReference type="GO" id="GO:0055085">
    <property type="term" value="P:transmembrane transport"/>
    <property type="evidence" value="ECO:0007669"/>
    <property type="project" value="InterPro"/>
</dbReference>
<dbReference type="OrthoDB" id="9804353at2"/>
<keyword evidence="2 5" id="KW-0812">Transmembrane</keyword>